<dbReference type="KEGG" id="ttt:THITE_2109121"/>
<protein>
    <submittedName>
        <fullName evidence="2">Uncharacterized protein</fullName>
    </submittedName>
</protein>
<sequence length="172" mass="19277">MRAFGLELSPNIRSIRGKRRYLLDTEKAAIIAARQAGVSRKTLASNFDCSLACISRTVKRFQERGTVVVNRQSLEFSSELFQPAKRNKKGTSLFPNVEQEGIGAKLNNTKSQEEQSKRGGWRCLSSELARQLHLAVLPIERTNPYYAPAMPVCSEGAEDDLPQPSPREVQER</sequence>
<dbReference type="EMBL" id="CP003009">
    <property type="protein sequence ID" value="AEO63613.1"/>
    <property type="molecule type" value="Genomic_DNA"/>
</dbReference>
<feature type="region of interest" description="Disordered" evidence="1">
    <location>
        <begin position="148"/>
        <end position="172"/>
    </location>
</feature>
<dbReference type="Proteomes" id="UP000008181">
    <property type="component" value="Chromosome 1"/>
</dbReference>
<keyword evidence="3" id="KW-1185">Reference proteome</keyword>
<evidence type="ECO:0000256" key="1">
    <source>
        <dbReference type="SAM" id="MobiDB-lite"/>
    </source>
</evidence>
<proteinExistence type="predicted"/>
<dbReference type="OrthoDB" id="5104139at2759"/>
<dbReference type="Pfam" id="PF13384">
    <property type="entry name" value="HTH_23"/>
    <property type="match status" value="1"/>
</dbReference>
<dbReference type="RefSeq" id="XP_003649949.1">
    <property type="nucleotide sequence ID" value="XM_003649901.1"/>
</dbReference>
<gene>
    <name evidence="2" type="ORF">THITE_2109121</name>
</gene>
<dbReference type="InterPro" id="IPR009057">
    <property type="entry name" value="Homeodomain-like_sf"/>
</dbReference>
<dbReference type="AlphaFoldDB" id="G2QTJ6"/>
<name>G2QTJ6_THETT</name>
<accession>G2QTJ6</accession>
<reference evidence="2 3" key="1">
    <citation type="journal article" date="2011" name="Nat. Biotechnol.">
        <title>Comparative genomic analysis of the thermophilic biomass-degrading fungi Myceliophthora thermophila and Thielavia terrestris.</title>
        <authorList>
            <person name="Berka R.M."/>
            <person name="Grigoriev I.V."/>
            <person name="Otillar R."/>
            <person name="Salamov A."/>
            <person name="Grimwood J."/>
            <person name="Reid I."/>
            <person name="Ishmael N."/>
            <person name="John T."/>
            <person name="Darmond C."/>
            <person name="Moisan M.-C."/>
            <person name="Henrissat B."/>
            <person name="Coutinho P.M."/>
            <person name="Lombard V."/>
            <person name="Natvig D.O."/>
            <person name="Lindquist E."/>
            <person name="Schmutz J."/>
            <person name="Lucas S."/>
            <person name="Harris P."/>
            <person name="Powlowski J."/>
            <person name="Bellemare A."/>
            <person name="Taylor D."/>
            <person name="Butler G."/>
            <person name="de Vries R.P."/>
            <person name="Allijn I.E."/>
            <person name="van den Brink J."/>
            <person name="Ushinsky S."/>
            <person name="Storms R."/>
            <person name="Powell A.J."/>
            <person name="Paulsen I.T."/>
            <person name="Elbourne L.D.H."/>
            <person name="Baker S.E."/>
            <person name="Magnuson J."/>
            <person name="LaBoissiere S."/>
            <person name="Clutterbuck A.J."/>
            <person name="Martinez D."/>
            <person name="Wogulis M."/>
            <person name="de Leon A.L."/>
            <person name="Rey M.W."/>
            <person name="Tsang A."/>
        </authorList>
    </citation>
    <scope>NUCLEOTIDE SEQUENCE [LARGE SCALE GENOMIC DNA]</scope>
    <source>
        <strain evidence="3">ATCC 38088 / NRRL 8126</strain>
    </source>
</reference>
<organism evidence="2 3">
    <name type="scientific">Thermothielavioides terrestris (strain ATCC 38088 / NRRL 8126)</name>
    <name type="common">Thielavia terrestris</name>
    <dbReference type="NCBI Taxonomy" id="578455"/>
    <lineage>
        <taxon>Eukaryota</taxon>
        <taxon>Fungi</taxon>
        <taxon>Dikarya</taxon>
        <taxon>Ascomycota</taxon>
        <taxon>Pezizomycotina</taxon>
        <taxon>Sordariomycetes</taxon>
        <taxon>Sordariomycetidae</taxon>
        <taxon>Sordariales</taxon>
        <taxon>Chaetomiaceae</taxon>
        <taxon>Thermothielavioides</taxon>
        <taxon>Thermothielavioides terrestris</taxon>
    </lineage>
</organism>
<dbReference type="HOGENOM" id="CLU_1556347_0_0_1"/>
<dbReference type="SUPFAM" id="SSF46689">
    <property type="entry name" value="Homeodomain-like"/>
    <property type="match status" value="1"/>
</dbReference>
<dbReference type="GeneID" id="11515393"/>
<evidence type="ECO:0000313" key="2">
    <source>
        <dbReference type="EMBL" id="AEO63613.1"/>
    </source>
</evidence>
<evidence type="ECO:0000313" key="3">
    <source>
        <dbReference type="Proteomes" id="UP000008181"/>
    </source>
</evidence>